<reference evidence="13 14" key="1">
    <citation type="submission" date="2017-06" db="EMBL/GenBank/DDBJ databases">
        <title>Description of Avrilella dinanensis gen. nov. sp. nov.</title>
        <authorList>
            <person name="Leyer C."/>
            <person name="Sassi M."/>
            <person name="Minet J."/>
            <person name="Kayal S."/>
            <person name="Cattoir V."/>
        </authorList>
    </citation>
    <scope>NUCLEOTIDE SEQUENCE [LARGE SCALE GENOMIC DNA]</scope>
    <source>
        <strain evidence="13 14">UR159</strain>
    </source>
</reference>
<comment type="catalytic activity">
    <reaction evidence="8">
        <text>L-valine + 2-oxoglutarate = 3-methyl-2-oxobutanoate + L-glutamate</text>
        <dbReference type="Rhea" id="RHEA:24813"/>
        <dbReference type="ChEBI" id="CHEBI:11851"/>
        <dbReference type="ChEBI" id="CHEBI:16810"/>
        <dbReference type="ChEBI" id="CHEBI:29985"/>
        <dbReference type="ChEBI" id="CHEBI:57762"/>
        <dbReference type="EC" id="2.6.1.42"/>
    </reaction>
</comment>
<proteinExistence type="inferred from homology"/>
<dbReference type="CDD" id="cd00449">
    <property type="entry name" value="PLPDE_IV"/>
    <property type="match status" value="1"/>
</dbReference>
<dbReference type="AlphaFoldDB" id="A0A2M9R302"/>
<evidence type="ECO:0000256" key="5">
    <source>
        <dbReference type="ARBA" id="ARBA00009320"/>
    </source>
</evidence>
<accession>A0A2M9R302</accession>
<dbReference type="PROSITE" id="PS00770">
    <property type="entry name" value="AA_TRANSFER_CLASS_4"/>
    <property type="match status" value="1"/>
</dbReference>
<evidence type="ECO:0000313" key="13">
    <source>
        <dbReference type="EMBL" id="PJR03240.1"/>
    </source>
</evidence>
<evidence type="ECO:0000313" key="14">
    <source>
        <dbReference type="Proteomes" id="UP000231960"/>
    </source>
</evidence>
<comment type="catalytic activity">
    <reaction evidence="10">
        <text>L-leucine + 2-oxoglutarate = 4-methyl-2-oxopentanoate + L-glutamate</text>
        <dbReference type="Rhea" id="RHEA:18321"/>
        <dbReference type="ChEBI" id="CHEBI:16810"/>
        <dbReference type="ChEBI" id="CHEBI:17865"/>
        <dbReference type="ChEBI" id="CHEBI:29985"/>
        <dbReference type="ChEBI" id="CHEBI:57427"/>
        <dbReference type="EC" id="2.6.1.42"/>
    </reaction>
</comment>
<gene>
    <name evidence="13" type="ORF">CDL10_01050</name>
</gene>
<evidence type="ECO:0000256" key="6">
    <source>
        <dbReference type="ARBA" id="ARBA00013053"/>
    </source>
</evidence>
<dbReference type="RefSeq" id="WP_100676809.1">
    <property type="nucleotide sequence ID" value="NZ_NIPO01000001.1"/>
</dbReference>
<dbReference type="SUPFAM" id="SSF56752">
    <property type="entry name" value="D-aminoacid aminotransferase-like PLP-dependent enzymes"/>
    <property type="match status" value="1"/>
</dbReference>
<evidence type="ECO:0000256" key="10">
    <source>
        <dbReference type="ARBA" id="ARBA00049229"/>
    </source>
</evidence>
<organism evidence="13 14">
    <name type="scientific">Avrilella dinanensis</name>
    <dbReference type="NCBI Taxonomy" id="2008672"/>
    <lineage>
        <taxon>Bacteria</taxon>
        <taxon>Pseudomonadati</taxon>
        <taxon>Bacteroidota</taxon>
        <taxon>Flavobacteriia</taxon>
        <taxon>Flavobacteriales</taxon>
        <taxon>Flavobacteriaceae</taxon>
        <taxon>Avrilella</taxon>
    </lineage>
</organism>
<comment type="pathway">
    <text evidence="2">Amino-acid biosynthesis; L-isoleucine biosynthesis; L-isoleucine from 2-oxobutanoate: step 4/4.</text>
</comment>
<dbReference type="OrthoDB" id="9805628at2"/>
<dbReference type="InterPro" id="IPR018300">
    <property type="entry name" value="Aminotrans_IV_CS"/>
</dbReference>
<evidence type="ECO:0000256" key="11">
    <source>
        <dbReference type="RuleBase" id="RU004106"/>
    </source>
</evidence>
<evidence type="ECO:0000256" key="3">
    <source>
        <dbReference type="ARBA" id="ARBA00004931"/>
    </source>
</evidence>
<dbReference type="InterPro" id="IPR043132">
    <property type="entry name" value="BCAT-like_C"/>
</dbReference>
<dbReference type="InterPro" id="IPR043131">
    <property type="entry name" value="BCAT-like_N"/>
</dbReference>
<dbReference type="GO" id="GO:0004084">
    <property type="term" value="F:branched-chain-amino-acid transaminase activity"/>
    <property type="evidence" value="ECO:0007669"/>
    <property type="project" value="UniProtKB-EC"/>
</dbReference>
<keyword evidence="7 12" id="KW-0663">Pyridoxal phosphate</keyword>
<keyword evidence="14" id="KW-1185">Reference proteome</keyword>
<keyword evidence="13" id="KW-0032">Aminotransferase</keyword>
<dbReference type="PANTHER" id="PTHR42743:SF11">
    <property type="entry name" value="AMINODEOXYCHORISMATE LYASE"/>
    <property type="match status" value="1"/>
</dbReference>
<dbReference type="FunFam" id="3.20.10.10:FF:000002">
    <property type="entry name" value="D-alanine aminotransferase"/>
    <property type="match status" value="1"/>
</dbReference>
<comment type="cofactor">
    <cofactor evidence="1 12">
        <name>pyridoxal 5'-phosphate</name>
        <dbReference type="ChEBI" id="CHEBI:597326"/>
    </cofactor>
</comment>
<evidence type="ECO:0000256" key="4">
    <source>
        <dbReference type="ARBA" id="ARBA00005072"/>
    </source>
</evidence>
<evidence type="ECO:0000256" key="2">
    <source>
        <dbReference type="ARBA" id="ARBA00004824"/>
    </source>
</evidence>
<dbReference type="Gene3D" id="3.20.10.10">
    <property type="entry name" value="D-amino Acid Aminotransferase, subunit A, domain 2"/>
    <property type="match status" value="1"/>
</dbReference>
<dbReference type="Pfam" id="PF01063">
    <property type="entry name" value="Aminotran_4"/>
    <property type="match status" value="1"/>
</dbReference>
<evidence type="ECO:0000256" key="12">
    <source>
        <dbReference type="RuleBase" id="RU004516"/>
    </source>
</evidence>
<dbReference type="InterPro" id="IPR050571">
    <property type="entry name" value="Class-IV_PLP-Dep_Aminotrnsfr"/>
</dbReference>
<name>A0A2M9R302_9FLAO</name>
<dbReference type="Gene3D" id="3.30.470.10">
    <property type="match status" value="1"/>
</dbReference>
<evidence type="ECO:0000256" key="7">
    <source>
        <dbReference type="ARBA" id="ARBA00022898"/>
    </source>
</evidence>
<evidence type="ECO:0000256" key="8">
    <source>
        <dbReference type="ARBA" id="ARBA00048212"/>
    </source>
</evidence>
<comment type="catalytic activity">
    <reaction evidence="9">
        <text>L-isoleucine + 2-oxoglutarate = (S)-3-methyl-2-oxopentanoate + L-glutamate</text>
        <dbReference type="Rhea" id="RHEA:24801"/>
        <dbReference type="ChEBI" id="CHEBI:16810"/>
        <dbReference type="ChEBI" id="CHEBI:29985"/>
        <dbReference type="ChEBI" id="CHEBI:35146"/>
        <dbReference type="ChEBI" id="CHEBI:58045"/>
        <dbReference type="EC" id="2.6.1.42"/>
    </reaction>
</comment>
<protein>
    <recommendedName>
        <fullName evidence="6">branched-chain-amino-acid transaminase</fullName>
        <ecNumber evidence="6">2.6.1.42</ecNumber>
    </recommendedName>
</protein>
<comment type="pathway">
    <text evidence="4">Amino-acid biosynthesis; L-leucine biosynthesis; L-leucine from 3-methyl-2-oxobutanoate: step 4/4.</text>
</comment>
<dbReference type="GO" id="GO:0046394">
    <property type="term" value="P:carboxylic acid biosynthetic process"/>
    <property type="evidence" value="ECO:0007669"/>
    <property type="project" value="UniProtKB-ARBA"/>
</dbReference>
<dbReference type="Proteomes" id="UP000231960">
    <property type="component" value="Unassembled WGS sequence"/>
</dbReference>
<sequence>MVNHNGKITSQTNISIEQNRAFLYGDAVFETLKTLDGKVLFAEDHYFRLMSSMRILRMEIPVFFTQEYLEQQISSLLDTFEENHSSYRIRITCYRQSGGKYTPENRGIDYIITAEPLPNAAYAINNGHYEVEIFKDFHISKHLLSTLKTTNKLVSITAGIFAEENGYQNCLLINDDKNIVEATQSNIFLVKGNTVATPKSEDGCLNGIMRKQIIQLIEKSDNLTFEERSISPFELQKADELFLTNTIQGIQPITKYRKKEFQTNISTQLLGRLNAKIRFGL</sequence>
<evidence type="ECO:0000256" key="1">
    <source>
        <dbReference type="ARBA" id="ARBA00001933"/>
    </source>
</evidence>
<comment type="pathway">
    <text evidence="3">Amino-acid biosynthesis; L-valine biosynthesis; L-valine from pyruvate: step 4/4.</text>
</comment>
<dbReference type="InterPro" id="IPR001544">
    <property type="entry name" value="Aminotrans_IV"/>
</dbReference>
<dbReference type="PANTHER" id="PTHR42743">
    <property type="entry name" value="AMINO-ACID AMINOTRANSFERASE"/>
    <property type="match status" value="1"/>
</dbReference>
<dbReference type="EC" id="2.6.1.42" evidence="6"/>
<dbReference type="GO" id="GO:0008652">
    <property type="term" value="P:amino acid biosynthetic process"/>
    <property type="evidence" value="ECO:0007669"/>
    <property type="project" value="UniProtKB-ARBA"/>
</dbReference>
<evidence type="ECO:0000256" key="9">
    <source>
        <dbReference type="ARBA" id="ARBA00048798"/>
    </source>
</evidence>
<dbReference type="EMBL" id="NIPO01000001">
    <property type="protein sequence ID" value="PJR03240.1"/>
    <property type="molecule type" value="Genomic_DNA"/>
</dbReference>
<comment type="similarity">
    <text evidence="5 11">Belongs to the class-IV pyridoxal-phosphate-dependent aminotransferase family.</text>
</comment>
<keyword evidence="13" id="KW-0808">Transferase</keyword>
<comment type="caution">
    <text evidence="13">The sequence shown here is derived from an EMBL/GenBank/DDBJ whole genome shotgun (WGS) entry which is preliminary data.</text>
</comment>
<dbReference type="InterPro" id="IPR036038">
    <property type="entry name" value="Aminotransferase-like"/>
</dbReference>